<dbReference type="Pfam" id="PF24824">
    <property type="entry name" value="PH_SPT16"/>
    <property type="match status" value="1"/>
</dbReference>
<sequence length="1089" mass="124518">MMEAHKDRKRHKAFTRGQCAINSQRLSSFLQEIRHLSLPQNLKVRISFIQLLFKEGYLDEMRVPAGYSGPQLEIIQRDPKADQKQDSQKFTDAAFGEGVKLKGPIGTFAQEQHNGSFAQEFKKFFEKQYPKVPFKDCSKLFDECVLVKDKSDLESYQIGSNFTLYAYSQLVEDVENDIEKNIGERQDLLAKKVEMIFDKKPKMKAFELSLPAQCRRNYDDSCLEFGHPVIIQSGGNYNLKIDAQTKNERLSQDTIILSVCAKYKDLCCSISRTLLINPVPEQKEAYELMLKIYSKWLEVLKPGSKISQAYSQVIDYVKKDLGKEESLKHLPKVYGYGIGLQKREDALALKVDNEKMIEAGHVFNLRISMANFDSRPNRTCLLIGDTVFITEEGNTVFTQGKRKDYADISYQIEENEEEEELPDDNIGEKSSAQKKQKPSKPAQSHQKESKRAQGNDLLEVITKGESVGVIQPSRLRNVQDFQIEDHVRKEQQEALFIKKQEQLRDRLHSGDLGISSGISQKQKDLSTVESYKSRKEIPKEARQHLIYIDKIKNSVLIPIKDQYGNPSLIPFHVLTIKNASTNTENNMTYLRINFHVPGGGVSKDLRFPAIYQPQTLWVKELTLKSPNSMSMAMALKQIRELLKKVKTDEQAKQRPGDAKEEDEHLANEPLIMSKTKKLILDNINIKPSLTGKKTVGALETHMNGFRFMSTKGQKIEITYKNIKHAVFQACKNDLVVLLHFRLKAPILVGPKKVLDIQFYTEVCALVDDLDQKARRRQNDMDELEQEERERLNKKRLNEKYHQFTKSAEVMIEEYGYNLVFDVPFKKFEFQGCHAKSSVNIMPASRCLLALQEQPFLVLDIDDIEVAHFERIQYGTRNFDLVLIYKEYQTFKRISAIPREHLDTIKSWLNGSDILYSEGPMCLNWTNILQHIREDFEGFVEDGGWSFLRDNHTEEDNTAGRAASGSENSDSDFNEDEDEEGDGSESDFSGSDEDAEGGSDAESSDVKPDSEEEEEGLSWDELDKQAAEYDSKRYQDTKMKNPTQGQGQGQYRAKPTLASSGAKMNGSRQLNTTFGKSKPSLMSSLQVKRR</sequence>
<evidence type="ECO:0000256" key="9">
    <source>
        <dbReference type="ARBA" id="ARBA00023242"/>
    </source>
</evidence>
<feature type="compositionally biased region" description="Basic and acidic residues" evidence="11">
    <location>
        <begin position="1020"/>
        <end position="1038"/>
    </location>
</feature>
<keyword evidence="6" id="KW-0175">Coiled coil</keyword>
<keyword evidence="5 10" id="KW-0805">Transcription regulation</keyword>
<dbReference type="GO" id="GO:0006281">
    <property type="term" value="P:DNA repair"/>
    <property type="evidence" value="ECO:0007669"/>
    <property type="project" value="UniProtKB-UniRule"/>
</dbReference>
<accession>A0A8J8T7J2</accession>
<dbReference type="GO" id="GO:0035101">
    <property type="term" value="C:FACT complex"/>
    <property type="evidence" value="ECO:0007669"/>
    <property type="project" value="UniProtKB-UniRule"/>
</dbReference>
<dbReference type="InterPro" id="IPR000994">
    <property type="entry name" value="Pept_M24"/>
</dbReference>
<evidence type="ECO:0000256" key="10">
    <source>
        <dbReference type="RuleBase" id="RU367052"/>
    </source>
</evidence>
<gene>
    <name evidence="14" type="ORF">FGO68_gene4788</name>
</gene>
<dbReference type="Gene3D" id="2.30.29.150">
    <property type="match status" value="1"/>
</dbReference>
<evidence type="ECO:0000313" key="15">
    <source>
        <dbReference type="Proteomes" id="UP000785679"/>
    </source>
</evidence>
<dbReference type="SUPFAM" id="SSF55920">
    <property type="entry name" value="Creatinase/aminopeptidase"/>
    <property type="match status" value="1"/>
</dbReference>
<keyword evidence="7 10" id="KW-0804">Transcription</keyword>
<dbReference type="InterPro" id="IPR040258">
    <property type="entry name" value="Spt16"/>
</dbReference>
<dbReference type="Gene3D" id="2.30.29.30">
    <property type="entry name" value="Pleckstrin-homology domain (PH domain)/Phosphotyrosine-binding domain (PTB)"/>
    <property type="match status" value="1"/>
</dbReference>
<evidence type="ECO:0000256" key="3">
    <source>
        <dbReference type="ARBA" id="ARBA00022705"/>
    </source>
</evidence>
<dbReference type="Pfam" id="PF08644">
    <property type="entry name" value="SPT16"/>
    <property type="match status" value="1"/>
</dbReference>
<dbReference type="PANTHER" id="PTHR13980:SF15">
    <property type="entry name" value="FACT COMPLEX SUBUNIT SPT16"/>
    <property type="match status" value="1"/>
</dbReference>
<feature type="domain" description="FACT complex subunit SPT16 middle" evidence="12">
    <location>
        <begin position="546"/>
        <end position="707"/>
    </location>
</feature>
<keyword evidence="4 10" id="KW-0227">DNA damage</keyword>
<dbReference type="InterPro" id="IPR011993">
    <property type="entry name" value="PH-like_dom_sf"/>
</dbReference>
<comment type="similarity">
    <text evidence="1 10">Belongs to the peptidase M24 family. SPT16 subfamily.</text>
</comment>
<keyword evidence="2 10" id="KW-0158">Chromosome</keyword>
<dbReference type="AlphaFoldDB" id="A0A8J8T7J2"/>
<dbReference type="EMBL" id="RRYP01001891">
    <property type="protein sequence ID" value="TNV85367.1"/>
    <property type="molecule type" value="Genomic_DNA"/>
</dbReference>
<comment type="caution">
    <text evidence="14">The sequence shown here is derived from an EMBL/GenBank/DDBJ whole genome shotgun (WGS) entry which is preliminary data.</text>
</comment>
<dbReference type="GO" id="GO:0031491">
    <property type="term" value="F:nucleosome binding"/>
    <property type="evidence" value="ECO:0007669"/>
    <property type="project" value="TreeGrafter"/>
</dbReference>
<evidence type="ECO:0000256" key="7">
    <source>
        <dbReference type="ARBA" id="ARBA00023163"/>
    </source>
</evidence>
<comment type="subcellular location">
    <subcellularLocation>
        <location evidence="10">Nucleus</location>
    </subcellularLocation>
    <subcellularLocation>
        <location evidence="10">Chromosome</location>
    </subcellularLocation>
</comment>
<feature type="compositionally biased region" description="Acidic residues" evidence="11">
    <location>
        <begin position="968"/>
        <end position="1002"/>
    </location>
</feature>
<feature type="compositionally biased region" description="Acidic residues" evidence="11">
    <location>
        <begin position="415"/>
        <end position="425"/>
    </location>
</feature>
<feature type="compositionally biased region" description="Polar residues" evidence="11">
    <location>
        <begin position="1065"/>
        <end position="1089"/>
    </location>
</feature>
<evidence type="ECO:0000256" key="11">
    <source>
        <dbReference type="SAM" id="MobiDB-lite"/>
    </source>
</evidence>
<feature type="region of interest" description="Disordered" evidence="11">
    <location>
        <begin position="415"/>
        <end position="456"/>
    </location>
</feature>
<evidence type="ECO:0000256" key="2">
    <source>
        <dbReference type="ARBA" id="ARBA00022454"/>
    </source>
</evidence>
<name>A0A8J8T7J2_HALGN</name>
<keyword evidence="15" id="KW-1185">Reference proteome</keyword>
<evidence type="ECO:0000259" key="12">
    <source>
        <dbReference type="SMART" id="SM01286"/>
    </source>
</evidence>
<feature type="domain" description="Histone chaperone RTT106/FACT complex subunit SPT16-like middle" evidence="13">
    <location>
        <begin position="829"/>
        <end position="918"/>
    </location>
</feature>
<comment type="function">
    <text evidence="10">Component of the FACT complex, a general chromatin factor that acts to reorganize nucleosomes. The FACT complex is involved in multiple processes that require DNA as a template such as mRNA elongation, DNA replication and DNA repair. During transcription elongation the FACT complex acts as a histone chaperone that both destabilizes and restores nucleosomal structure. It facilitates the passage of RNA polymerase II and transcription by promoting the dissociation of one histone H2A-H2B dimer from the nucleosome, then subsequently promotes the reestablishment of the nucleosome following the passage of RNA polymerase II.</text>
</comment>
<dbReference type="SMART" id="SM01286">
    <property type="entry name" value="SPT16"/>
    <property type="match status" value="1"/>
</dbReference>
<evidence type="ECO:0000256" key="4">
    <source>
        <dbReference type="ARBA" id="ARBA00022763"/>
    </source>
</evidence>
<dbReference type="FunFam" id="2.30.29.30:FF:000017">
    <property type="entry name" value="FACT complex subunit SPT16"/>
    <property type="match status" value="1"/>
</dbReference>
<comment type="subunit">
    <text evidence="10">Component of the FACT complex.</text>
</comment>
<keyword evidence="9 10" id="KW-0539">Nucleus</keyword>
<dbReference type="InterPro" id="IPR056595">
    <property type="entry name" value="Fact-SPT16_PH"/>
</dbReference>
<dbReference type="Gene3D" id="3.90.230.10">
    <property type="entry name" value="Creatinase/methionine aminopeptidase superfamily"/>
    <property type="match status" value="1"/>
</dbReference>
<organism evidence="14 15">
    <name type="scientific">Halteria grandinella</name>
    <dbReference type="NCBI Taxonomy" id="5974"/>
    <lineage>
        <taxon>Eukaryota</taxon>
        <taxon>Sar</taxon>
        <taxon>Alveolata</taxon>
        <taxon>Ciliophora</taxon>
        <taxon>Intramacronucleata</taxon>
        <taxon>Spirotrichea</taxon>
        <taxon>Stichotrichia</taxon>
        <taxon>Sporadotrichida</taxon>
        <taxon>Halteriidae</taxon>
        <taxon>Halteria</taxon>
    </lineage>
</organism>
<keyword evidence="8 10" id="KW-0234">DNA repair</keyword>
<evidence type="ECO:0000256" key="5">
    <source>
        <dbReference type="ARBA" id="ARBA00023015"/>
    </source>
</evidence>
<evidence type="ECO:0000259" key="13">
    <source>
        <dbReference type="SMART" id="SM01287"/>
    </source>
</evidence>
<dbReference type="SUPFAM" id="SSF50729">
    <property type="entry name" value="PH domain-like"/>
    <property type="match status" value="1"/>
</dbReference>
<feature type="region of interest" description="Disordered" evidence="11">
    <location>
        <begin position="954"/>
        <end position="1089"/>
    </location>
</feature>
<proteinExistence type="inferred from homology"/>
<dbReference type="Pfam" id="PF08512">
    <property type="entry name" value="Rttp106-like_middle"/>
    <property type="match status" value="1"/>
</dbReference>
<reference evidence="14" key="1">
    <citation type="submission" date="2019-06" db="EMBL/GenBank/DDBJ databases">
        <authorList>
            <person name="Zheng W."/>
        </authorList>
    </citation>
    <scope>NUCLEOTIDE SEQUENCE</scope>
    <source>
        <strain evidence="14">QDHG01</strain>
    </source>
</reference>
<evidence type="ECO:0000256" key="1">
    <source>
        <dbReference type="ARBA" id="ARBA00010779"/>
    </source>
</evidence>
<evidence type="ECO:0000256" key="8">
    <source>
        <dbReference type="ARBA" id="ARBA00023204"/>
    </source>
</evidence>
<protein>
    <recommendedName>
        <fullName evidence="10">FACT complex subunit</fullName>
    </recommendedName>
</protein>
<dbReference type="InterPro" id="IPR013719">
    <property type="entry name" value="RTT106/SPT16-like_middle_dom"/>
</dbReference>
<dbReference type="FunFam" id="2.30.29.210:FF:000001">
    <property type="entry name" value="FACT complex subunit spt16"/>
    <property type="match status" value="1"/>
</dbReference>
<dbReference type="Gene3D" id="2.30.29.210">
    <property type="entry name" value="FACT complex subunit Spt16p/Cdc68p"/>
    <property type="match status" value="1"/>
</dbReference>
<feature type="compositionally biased region" description="Acidic residues" evidence="11">
    <location>
        <begin position="1009"/>
        <end position="1019"/>
    </location>
</feature>
<evidence type="ECO:0000313" key="14">
    <source>
        <dbReference type="EMBL" id="TNV85367.1"/>
    </source>
</evidence>
<dbReference type="InterPro" id="IPR036005">
    <property type="entry name" value="Creatinase/aminopeptidase-like"/>
</dbReference>
<dbReference type="PANTHER" id="PTHR13980">
    <property type="entry name" value="CDC68 RELATED"/>
    <property type="match status" value="1"/>
</dbReference>
<keyword evidence="3 10" id="KW-0235">DNA replication</keyword>
<dbReference type="Proteomes" id="UP000785679">
    <property type="component" value="Unassembled WGS sequence"/>
</dbReference>
<dbReference type="SMART" id="SM01287">
    <property type="entry name" value="Rtt106"/>
    <property type="match status" value="1"/>
</dbReference>
<dbReference type="InterPro" id="IPR013953">
    <property type="entry name" value="FACT_SPT16_M"/>
</dbReference>
<dbReference type="OrthoDB" id="10251642at2759"/>
<dbReference type="Pfam" id="PF00557">
    <property type="entry name" value="Peptidase_M24"/>
    <property type="match status" value="1"/>
</dbReference>
<evidence type="ECO:0000256" key="6">
    <source>
        <dbReference type="ARBA" id="ARBA00023054"/>
    </source>
</evidence>
<dbReference type="GO" id="GO:0006368">
    <property type="term" value="P:transcription elongation by RNA polymerase II"/>
    <property type="evidence" value="ECO:0007669"/>
    <property type="project" value="TreeGrafter"/>
</dbReference>
<dbReference type="GO" id="GO:0006260">
    <property type="term" value="P:DNA replication"/>
    <property type="evidence" value="ECO:0007669"/>
    <property type="project" value="UniProtKB-KW"/>
</dbReference>